<keyword evidence="7" id="KW-0804">Transcription</keyword>
<feature type="region of interest" description="Disordered" evidence="9">
    <location>
        <begin position="272"/>
        <end position="444"/>
    </location>
</feature>
<dbReference type="InterPro" id="IPR013734">
    <property type="entry name" value="TF_Nrm1/Whi5"/>
</dbReference>
<keyword evidence="6" id="KW-0805">Transcription regulation</keyword>
<feature type="compositionally biased region" description="Polar residues" evidence="9">
    <location>
        <begin position="300"/>
        <end position="310"/>
    </location>
</feature>
<dbReference type="RefSeq" id="XP_064768366.1">
    <property type="nucleotide sequence ID" value="XM_064914098.1"/>
</dbReference>
<evidence type="ECO:0000256" key="8">
    <source>
        <dbReference type="ARBA" id="ARBA00023242"/>
    </source>
</evidence>
<comment type="caution">
    <text evidence="10">The sequence shown here is derived from an EMBL/GenBank/DDBJ whole genome shotgun (WGS) entry which is preliminary data.</text>
</comment>
<name>A0ABR1F878_9ASCO</name>
<feature type="region of interest" description="Disordered" evidence="9">
    <location>
        <begin position="466"/>
        <end position="547"/>
    </location>
</feature>
<feature type="compositionally biased region" description="Low complexity" evidence="9">
    <location>
        <begin position="503"/>
        <end position="535"/>
    </location>
</feature>
<keyword evidence="8" id="KW-0539">Nucleus</keyword>
<feature type="region of interest" description="Disordered" evidence="9">
    <location>
        <begin position="70"/>
        <end position="99"/>
    </location>
</feature>
<evidence type="ECO:0000256" key="6">
    <source>
        <dbReference type="ARBA" id="ARBA00023015"/>
    </source>
</evidence>
<feature type="compositionally biased region" description="Low complexity" evidence="9">
    <location>
        <begin position="123"/>
        <end position="135"/>
    </location>
</feature>
<dbReference type="Pfam" id="PF08528">
    <property type="entry name" value="Whi5"/>
    <property type="match status" value="1"/>
</dbReference>
<dbReference type="PANTHER" id="PTHR40468:SF1">
    <property type="entry name" value="TOPOISOMERASE I DAMAGE AFFECTED PROTEIN 11"/>
    <property type="match status" value="1"/>
</dbReference>
<feature type="compositionally biased region" description="Low complexity" evidence="9">
    <location>
        <begin position="361"/>
        <end position="381"/>
    </location>
</feature>
<feature type="compositionally biased region" description="Low complexity" evidence="9">
    <location>
        <begin position="142"/>
        <end position="161"/>
    </location>
</feature>
<gene>
    <name evidence="10" type="ORF">BZA70DRAFT_289257</name>
</gene>
<evidence type="ECO:0000256" key="5">
    <source>
        <dbReference type="ARBA" id="ARBA00022491"/>
    </source>
</evidence>
<protein>
    <submittedName>
        <fullName evidence="10">Uncharacterized protein</fullName>
    </submittedName>
</protein>
<evidence type="ECO:0000313" key="11">
    <source>
        <dbReference type="Proteomes" id="UP001498771"/>
    </source>
</evidence>
<dbReference type="PANTHER" id="PTHR40468">
    <property type="entry name" value="YALI0A15257P"/>
    <property type="match status" value="1"/>
</dbReference>
<evidence type="ECO:0000256" key="1">
    <source>
        <dbReference type="ARBA" id="ARBA00004123"/>
    </source>
</evidence>
<evidence type="ECO:0000256" key="9">
    <source>
        <dbReference type="SAM" id="MobiDB-lite"/>
    </source>
</evidence>
<dbReference type="EMBL" id="JBBJBU010000005">
    <property type="protein sequence ID" value="KAK7205333.1"/>
    <property type="molecule type" value="Genomic_DNA"/>
</dbReference>
<organism evidence="10 11">
    <name type="scientific">Myxozyma melibiosi</name>
    <dbReference type="NCBI Taxonomy" id="54550"/>
    <lineage>
        <taxon>Eukaryota</taxon>
        <taxon>Fungi</taxon>
        <taxon>Dikarya</taxon>
        <taxon>Ascomycota</taxon>
        <taxon>Saccharomycotina</taxon>
        <taxon>Lipomycetes</taxon>
        <taxon>Lipomycetales</taxon>
        <taxon>Lipomycetaceae</taxon>
        <taxon>Myxozyma</taxon>
    </lineage>
</organism>
<feature type="region of interest" description="Disordered" evidence="9">
    <location>
        <begin position="116"/>
        <end position="248"/>
    </location>
</feature>
<sequence length="624" mass="67563">MASATSSPSWMDTKRVEAVEKVVLQRAKISRITRQLQNRLAFASYKTKRGWENLDLDQIEPRIALEVEARRRRARSLSDRGSVHSSSSPSSSYNSLPSSSSAATTVTAAAAAQNAYPMRPPGSADSNSSDASSSAGPVYTLPPQSFVPSSFSSPIKPSPQQLFLPAPNLSHQQQQQQQQPPVYQLPALPRRHHSKSVSATSTSAPYGLPIDHKRTRTLSSDKQFGPVSNYTAWRPGSRRNDDDDEIDVDHDLLDDENEHDLFMSSTGSPSYAAGLRLNQSSPLYPGKGRGSRFDAPPPSSIHNQSPQHYSNLHEPLQRQQKHQQQRQQPLQRMGNGSPLKKHSRQSSASTGVTKQHRRNKSSVASTTSTMSNMSSNENRNSAQFTHSPAPSAQGSHHTSKSKAKAQQQQQEQQQRHASPPRTPPPRKFDRPFNGYASSASSSRTGEEGADLLMYLATSPSPAQRFSFASNFVPGSNQQQPPSSILSTPPPQNRSAPSWTPVLGSNGMSNNHNNSNNNSNNNGNTSGSSNNSSNNGPQTPSQGFNFSDYVNIFTPSPAQVQWHARTPIITPARKRLNFDHPDGIVTIQTTSSADHPAANGNSARSSFKGGSGGGSVMEVGGSLIP</sequence>
<evidence type="ECO:0000256" key="2">
    <source>
        <dbReference type="ARBA" id="ARBA00004496"/>
    </source>
</evidence>
<evidence type="ECO:0000256" key="3">
    <source>
        <dbReference type="ARBA" id="ARBA00006922"/>
    </source>
</evidence>
<dbReference type="Proteomes" id="UP001498771">
    <property type="component" value="Unassembled WGS sequence"/>
</dbReference>
<proteinExistence type="inferred from homology"/>
<evidence type="ECO:0000313" key="10">
    <source>
        <dbReference type="EMBL" id="KAK7205333.1"/>
    </source>
</evidence>
<dbReference type="GeneID" id="90039610"/>
<keyword evidence="4" id="KW-0963">Cytoplasm</keyword>
<reference evidence="10 11" key="1">
    <citation type="submission" date="2024-03" db="EMBL/GenBank/DDBJ databases">
        <title>Genome-scale model development and genomic sequencing of the oleaginous clade Lipomyces.</title>
        <authorList>
            <consortium name="Lawrence Berkeley National Laboratory"/>
            <person name="Czajka J.J."/>
            <person name="Han Y."/>
            <person name="Kim J."/>
            <person name="Mondo S.J."/>
            <person name="Hofstad B.A."/>
            <person name="Robles A."/>
            <person name="Haridas S."/>
            <person name="Riley R."/>
            <person name="LaButti K."/>
            <person name="Pangilinan J."/>
            <person name="Andreopoulos W."/>
            <person name="Lipzen A."/>
            <person name="Yan J."/>
            <person name="Wang M."/>
            <person name="Ng V."/>
            <person name="Grigoriev I.V."/>
            <person name="Spatafora J.W."/>
            <person name="Magnuson J.K."/>
            <person name="Baker S.E."/>
            <person name="Pomraning K.R."/>
        </authorList>
    </citation>
    <scope>NUCLEOTIDE SEQUENCE [LARGE SCALE GENOMIC DNA]</scope>
    <source>
        <strain evidence="10 11">Phaff 52-87</strain>
    </source>
</reference>
<accession>A0ABR1F878</accession>
<comment type="subcellular location">
    <subcellularLocation>
        <location evidence="2">Cytoplasm</location>
    </subcellularLocation>
    <subcellularLocation>
        <location evidence="1">Nucleus</location>
    </subcellularLocation>
</comment>
<feature type="compositionally biased region" description="Polar residues" evidence="9">
    <location>
        <begin position="217"/>
        <end position="231"/>
    </location>
</feature>
<comment type="similarity">
    <text evidence="3">Belongs to the WHI5/NRM1 family.</text>
</comment>
<keyword evidence="11" id="KW-1185">Reference proteome</keyword>
<evidence type="ECO:0000256" key="7">
    <source>
        <dbReference type="ARBA" id="ARBA00023163"/>
    </source>
</evidence>
<keyword evidence="5" id="KW-0678">Repressor</keyword>
<feature type="compositionally biased region" description="Polar residues" evidence="9">
    <location>
        <begin position="382"/>
        <end position="396"/>
    </location>
</feature>
<feature type="region of interest" description="Disordered" evidence="9">
    <location>
        <begin position="590"/>
        <end position="624"/>
    </location>
</feature>
<feature type="compositionally biased region" description="Polar residues" evidence="9">
    <location>
        <begin position="466"/>
        <end position="497"/>
    </location>
</feature>
<feature type="compositionally biased region" description="Low complexity" evidence="9">
    <location>
        <begin position="615"/>
        <end position="624"/>
    </location>
</feature>
<feature type="compositionally biased region" description="Low complexity" evidence="9">
    <location>
        <begin position="83"/>
        <end position="99"/>
    </location>
</feature>
<evidence type="ECO:0000256" key="4">
    <source>
        <dbReference type="ARBA" id="ARBA00022490"/>
    </source>
</evidence>